<name>A0A022VZT6_TRIRU</name>
<evidence type="ECO:0000313" key="1">
    <source>
        <dbReference type="EMBL" id="EZF51591.1"/>
    </source>
</evidence>
<organism evidence="1">
    <name type="scientific">Trichophyton rubrum CBS 288.86</name>
    <dbReference type="NCBI Taxonomy" id="1215330"/>
    <lineage>
        <taxon>Eukaryota</taxon>
        <taxon>Fungi</taxon>
        <taxon>Dikarya</taxon>
        <taxon>Ascomycota</taxon>
        <taxon>Pezizomycotina</taxon>
        <taxon>Eurotiomycetes</taxon>
        <taxon>Eurotiomycetidae</taxon>
        <taxon>Onygenales</taxon>
        <taxon>Arthrodermataceae</taxon>
        <taxon>Trichophyton</taxon>
    </lineage>
</organism>
<protein>
    <submittedName>
        <fullName evidence="1">Uncharacterized protein</fullName>
    </submittedName>
</protein>
<sequence>MSWRAALQQPLLVSQPCNWGSDFFMGMKHGLKTRRDASLHGCRNEDAFNLSRVKQRNILFSAHFCTSLAALKLADGNLSESTNYMLFPGSVLHWGNMSMSLWMAWHGKP</sequence>
<dbReference type="HOGENOM" id="CLU_2185806_0_0_1"/>
<dbReference type="AlphaFoldDB" id="A0A022VZT6"/>
<dbReference type="Proteomes" id="UP000023758">
    <property type="component" value="Unassembled WGS sequence"/>
</dbReference>
<reference evidence="1" key="1">
    <citation type="submission" date="2014-02" db="EMBL/GenBank/DDBJ databases">
        <title>The Genome Sequence of Trichophyton rubrum (morphotype fischeri) CBS 288.86.</title>
        <authorList>
            <consortium name="The Broad Institute Genomics Platform"/>
            <person name="Cuomo C.A."/>
            <person name="White T.C."/>
            <person name="Graser Y."/>
            <person name="Martinez-Rossi N."/>
            <person name="Heitman J."/>
            <person name="Young S.K."/>
            <person name="Zeng Q."/>
            <person name="Gargeya S."/>
            <person name="Abouelleil A."/>
            <person name="Alvarado L."/>
            <person name="Chapman S.B."/>
            <person name="Gainer-Dewar J."/>
            <person name="Goldberg J."/>
            <person name="Griggs A."/>
            <person name="Gujja S."/>
            <person name="Hansen M."/>
            <person name="Howarth C."/>
            <person name="Imamovic A."/>
            <person name="Larimer J."/>
            <person name="Martinez D."/>
            <person name="Murphy C."/>
            <person name="Pearson M.D."/>
            <person name="Persinoti G."/>
            <person name="Poon T."/>
            <person name="Priest M."/>
            <person name="Roberts A.D."/>
            <person name="Saif S."/>
            <person name="Shea T.D."/>
            <person name="Sykes S.N."/>
            <person name="Wortman J."/>
            <person name="Nusbaum C."/>
            <person name="Birren B."/>
        </authorList>
    </citation>
    <scope>NUCLEOTIDE SEQUENCE [LARGE SCALE GENOMIC DNA]</scope>
    <source>
        <strain evidence="1">CBS 288.86</strain>
    </source>
</reference>
<gene>
    <name evidence="1" type="ORF">H103_05096</name>
</gene>
<accession>A0A022VZT6</accession>
<proteinExistence type="predicted"/>
<dbReference type="EMBL" id="KK207865">
    <property type="protein sequence ID" value="EZF51591.1"/>
    <property type="molecule type" value="Genomic_DNA"/>
</dbReference>